<evidence type="ECO:0000313" key="4">
    <source>
        <dbReference type="Proteomes" id="UP001174677"/>
    </source>
</evidence>
<dbReference type="Pfam" id="PF14309">
    <property type="entry name" value="DUF4378"/>
    <property type="match status" value="1"/>
</dbReference>
<evidence type="ECO:0000313" key="3">
    <source>
        <dbReference type="EMBL" id="KAJ9178281.1"/>
    </source>
</evidence>
<dbReference type="InterPro" id="IPR025486">
    <property type="entry name" value="DUF4378"/>
</dbReference>
<accession>A0ABQ9MGV9</accession>
<feature type="domain" description="DUF4378" evidence="2">
    <location>
        <begin position="734"/>
        <end position="893"/>
    </location>
</feature>
<dbReference type="EMBL" id="JARPOI010000006">
    <property type="protein sequence ID" value="KAJ9178281.1"/>
    <property type="molecule type" value="Genomic_DNA"/>
</dbReference>
<reference evidence="3" key="1">
    <citation type="journal article" date="2023" name="Plant Biotechnol. J.">
        <title>Chromosome-level wild Hevea brasiliensis genome provides new tools for genomic-assisted breeding and valuable loci to elevate rubber yield.</title>
        <authorList>
            <person name="Cheng H."/>
            <person name="Song X."/>
            <person name="Hu Y."/>
            <person name="Wu T."/>
            <person name="Yang Q."/>
            <person name="An Z."/>
            <person name="Feng S."/>
            <person name="Deng Z."/>
            <person name="Wu W."/>
            <person name="Zeng X."/>
            <person name="Tu M."/>
            <person name="Wang X."/>
            <person name="Huang H."/>
        </authorList>
    </citation>
    <scope>NUCLEOTIDE SEQUENCE</scope>
    <source>
        <strain evidence="3">MT/VB/25A 57/8</strain>
    </source>
</reference>
<dbReference type="Pfam" id="PF12552">
    <property type="entry name" value="DUF3741"/>
    <property type="match status" value="1"/>
</dbReference>
<dbReference type="PANTHER" id="PTHR47071:SF2">
    <property type="entry name" value="PROTEIN TRM32"/>
    <property type="match status" value="1"/>
</dbReference>
<protein>
    <recommendedName>
        <fullName evidence="5">DUF4378 domain-containing protein</fullName>
    </recommendedName>
</protein>
<dbReference type="PANTHER" id="PTHR47071">
    <property type="entry name" value="PROTEIN TRM32"/>
    <property type="match status" value="1"/>
</dbReference>
<dbReference type="InterPro" id="IPR022212">
    <property type="entry name" value="DUF3741"/>
</dbReference>
<evidence type="ECO:0000259" key="2">
    <source>
        <dbReference type="Pfam" id="PF14309"/>
    </source>
</evidence>
<sequence>MGSRLDRQDSDVVFQRLLPGCMWSMLHILDYHHWHRVKKMSPRRKYRRGKHSLCLRNPKTVSFEHYTDELQNYLDADAVPLMDKQQTTNATQTDRISGKARIKALIAKEASARSRLQRTHSIHHLGTSDGLDGISSDWTNPIIILHKSADPAASGLQIQSLPKSPKEKVTYSGKYNLSDTMNDQGCLKQHFLSEKQELSAEKGDKLMNASLNRNFSDAKQLFRGISSAGFMEYVDVLELFKVNKKLFLEILQDPDVQAANNIHVQLNSHKTVRLKKSGSFPLADSPSTRFLRPSTLEHKQKEIWSYPREENFPAKIEVPKFVASNSSEDSQDKPMGFKSDDSGVLAVTQETDFSSFASSKGSNKHGWHQSFMIHLKDVMKKIKHTLKESKKEDNHSSINTILHGVPSSCKLSTDEKDTPVRLKEFITHIDGKENFRSCHETNDSDNDLSKGRLAHIRRISSLNESVYQYARLFEFSLTKEAKWHDYQSKSLKLTNEDKFPSTGYSFKSFRRRLSLPDLESFCPLPNETSHNSLHSGMPIKTSFDYDTNAENYSCNNLKSVSIGVDRKQFEPPESFEQAELQKNMVEGPNSCKQNENSGDPIVGIVEEISNIGEQYEETVEPEKQKCSPCQDQEKGSAIIFSEEHDQKGPNSVTKEHFKDEITSQTECLVSEGCELESGLVCIDEPNTSVDLQDRSSRGSWTGCSSLDCEKDENAYTMAGDHPFHFESNELDDTDFSYVRDVLEVSGFIEQGCLGTWHSLEQPLSPTLFKELEAYLHRELECSSEDVGSNCDHQLLFDLINEVLLQIYESSLAYFPNSSSTLRLRPLPKGNHTLEEVWKRISRHRSPRLKKEQSLDDIVARDLAKYDNWMNLQLDVEDIALDLEDLIFDELLDEVMRS</sequence>
<name>A0ABQ9MGV9_HEVBR</name>
<dbReference type="InterPro" id="IPR044257">
    <property type="entry name" value="TRM32-like"/>
</dbReference>
<proteinExistence type="predicted"/>
<keyword evidence="4" id="KW-1185">Reference proteome</keyword>
<feature type="domain" description="DUF3741" evidence="1">
    <location>
        <begin position="213"/>
        <end position="255"/>
    </location>
</feature>
<evidence type="ECO:0000259" key="1">
    <source>
        <dbReference type="Pfam" id="PF12552"/>
    </source>
</evidence>
<dbReference type="Proteomes" id="UP001174677">
    <property type="component" value="Chromosome 6"/>
</dbReference>
<comment type="caution">
    <text evidence="3">The sequence shown here is derived from an EMBL/GenBank/DDBJ whole genome shotgun (WGS) entry which is preliminary data.</text>
</comment>
<gene>
    <name evidence="3" type="ORF">P3X46_010178</name>
</gene>
<organism evidence="3 4">
    <name type="scientific">Hevea brasiliensis</name>
    <name type="common">Para rubber tree</name>
    <name type="synonym">Siphonia brasiliensis</name>
    <dbReference type="NCBI Taxonomy" id="3981"/>
    <lineage>
        <taxon>Eukaryota</taxon>
        <taxon>Viridiplantae</taxon>
        <taxon>Streptophyta</taxon>
        <taxon>Embryophyta</taxon>
        <taxon>Tracheophyta</taxon>
        <taxon>Spermatophyta</taxon>
        <taxon>Magnoliopsida</taxon>
        <taxon>eudicotyledons</taxon>
        <taxon>Gunneridae</taxon>
        <taxon>Pentapetalae</taxon>
        <taxon>rosids</taxon>
        <taxon>fabids</taxon>
        <taxon>Malpighiales</taxon>
        <taxon>Euphorbiaceae</taxon>
        <taxon>Crotonoideae</taxon>
        <taxon>Micrandreae</taxon>
        <taxon>Hevea</taxon>
    </lineage>
</organism>
<evidence type="ECO:0008006" key="5">
    <source>
        <dbReference type="Google" id="ProtNLM"/>
    </source>
</evidence>